<name>A0A7S3GAC3_9EUKA</name>
<reference evidence="3" key="1">
    <citation type="submission" date="2021-01" db="EMBL/GenBank/DDBJ databases">
        <authorList>
            <person name="Corre E."/>
            <person name="Pelletier E."/>
            <person name="Niang G."/>
            <person name="Scheremetjew M."/>
            <person name="Finn R."/>
            <person name="Kale V."/>
            <person name="Holt S."/>
            <person name="Cochrane G."/>
            <person name="Meng A."/>
            <person name="Brown T."/>
            <person name="Cohen L."/>
        </authorList>
    </citation>
    <scope>NUCLEOTIDE SEQUENCE</scope>
    <source>
        <strain evidence="3">NIES-2562</strain>
    </source>
</reference>
<gene>
    <name evidence="3" type="ORF">PBIL07802_LOCUS16378</name>
    <name evidence="4" type="ORF">PBIL07802_LOCUS16379</name>
</gene>
<evidence type="ECO:0000259" key="2">
    <source>
        <dbReference type="Pfam" id="PF09992"/>
    </source>
</evidence>
<evidence type="ECO:0000313" key="3">
    <source>
        <dbReference type="EMBL" id="CAE0254136.1"/>
    </source>
</evidence>
<dbReference type="PANTHER" id="PTHR40446">
    <property type="entry name" value="N-ACETYLGLUCOSAMINE-1-PHOSPHODIESTER ALPHA-N-ACETYLGLUCOSAMINIDASE"/>
    <property type="match status" value="1"/>
</dbReference>
<feature type="chain" id="PRO_5035593751" description="Phosphodiester glycosidase domain-containing protein" evidence="1">
    <location>
        <begin position="22"/>
        <end position="250"/>
    </location>
</feature>
<feature type="domain" description="Phosphodiester glycosidase" evidence="2">
    <location>
        <begin position="78"/>
        <end position="247"/>
    </location>
</feature>
<sequence length="250" mass="25538">MRSFVQVAFALISLIHVGVSADNIDYHSFSFNASASAQTVTVHVATISDVSGGKLSVKPPLEGCGHRVKTSATATADGCTFATNAGFFNMDTGACIGAIVSDGKVVEVDNSSKPVFAITSSGKMVFDDLTSGELASMGAVQAVAGSDMLVTNGKKSCTAASLVAPRTGVAVNGKGQAMLVVVDGIETLKAGVYLTDFADIMLHIGAVNALNLDGGGSSTAFYNGKIVNQPTCEDIPIICERTVTTIMCAV</sequence>
<keyword evidence="1" id="KW-0732">Signal</keyword>
<organism evidence="3">
    <name type="scientific">Palpitomonas bilix</name>
    <dbReference type="NCBI Taxonomy" id="652834"/>
    <lineage>
        <taxon>Eukaryota</taxon>
        <taxon>Eukaryota incertae sedis</taxon>
    </lineage>
</organism>
<evidence type="ECO:0000313" key="4">
    <source>
        <dbReference type="EMBL" id="CAE0254137.1"/>
    </source>
</evidence>
<dbReference type="EMBL" id="HBIB01025176">
    <property type="protein sequence ID" value="CAE0254137.1"/>
    <property type="molecule type" value="Transcribed_RNA"/>
</dbReference>
<dbReference type="InterPro" id="IPR018711">
    <property type="entry name" value="NAGPA"/>
</dbReference>
<proteinExistence type="predicted"/>
<dbReference type="PANTHER" id="PTHR40446:SF2">
    <property type="entry name" value="N-ACETYLGLUCOSAMINE-1-PHOSPHODIESTER ALPHA-N-ACETYLGLUCOSAMINIDASE"/>
    <property type="match status" value="1"/>
</dbReference>
<dbReference type="EMBL" id="HBIB01025174">
    <property type="protein sequence ID" value="CAE0254136.1"/>
    <property type="molecule type" value="Transcribed_RNA"/>
</dbReference>
<dbReference type="AlphaFoldDB" id="A0A7S3GAC3"/>
<evidence type="ECO:0000256" key="1">
    <source>
        <dbReference type="SAM" id="SignalP"/>
    </source>
</evidence>
<dbReference type="Pfam" id="PF09992">
    <property type="entry name" value="NAGPA"/>
    <property type="match status" value="1"/>
</dbReference>
<feature type="signal peptide" evidence="1">
    <location>
        <begin position="1"/>
        <end position="21"/>
    </location>
</feature>
<accession>A0A7S3GAC3</accession>
<protein>
    <recommendedName>
        <fullName evidence="2">Phosphodiester glycosidase domain-containing protein</fullName>
    </recommendedName>
</protein>